<keyword evidence="3" id="KW-1185">Reference proteome</keyword>
<proteinExistence type="predicted"/>
<dbReference type="Proteomes" id="UP000887159">
    <property type="component" value="Unassembled WGS sequence"/>
</dbReference>
<reference evidence="2" key="1">
    <citation type="submission" date="2020-08" db="EMBL/GenBank/DDBJ databases">
        <title>Multicomponent nature underlies the extraordinary mechanical properties of spider dragline silk.</title>
        <authorList>
            <person name="Kono N."/>
            <person name="Nakamura H."/>
            <person name="Mori M."/>
            <person name="Yoshida Y."/>
            <person name="Ohtoshi R."/>
            <person name="Malay A.D."/>
            <person name="Moran D.A.P."/>
            <person name="Tomita M."/>
            <person name="Numata K."/>
            <person name="Arakawa K."/>
        </authorList>
    </citation>
    <scope>NUCLEOTIDE SEQUENCE</scope>
</reference>
<dbReference type="EMBL" id="BMAU01021280">
    <property type="protein sequence ID" value="GFY08350.1"/>
    <property type="molecule type" value="Genomic_DNA"/>
</dbReference>
<protein>
    <submittedName>
        <fullName evidence="2">Uncharacterized protein</fullName>
    </submittedName>
</protein>
<evidence type="ECO:0000313" key="3">
    <source>
        <dbReference type="Proteomes" id="UP000887159"/>
    </source>
</evidence>
<organism evidence="2 3">
    <name type="scientific">Trichonephila clavipes</name>
    <name type="common">Golden silk orbweaver</name>
    <name type="synonym">Nephila clavipes</name>
    <dbReference type="NCBI Taxonomy" id="2585209"/>
    <lineage>
        <taxon>Eukaryota</taxon>
        <taxon>Metazoa</taxon>
        <taxon>Ecdysozoa</taxon>
        <taxon>Arthropoda</taxon>
        <taxon>Chelicerata</taxon>
        <taxon>Arachnida</taxon>
        <taxon>Araneae</taxon>
        <taxon>Araneomorphae</taxon>
        <taxon>Entelegynae</taxon>
        <taxon>Araneoidea</taxon>
        <taxon>Nephilidae</taxon>
        <taxon>Trichonephila</taxon>
    </lineage>
</organism>
<feature type="region of interest" description="Disordered" evidence="1">
    <location>
        <begin position="79"/>
        <end position="109"/>
    </location>
</feature>
<comment type="caution">
    <text evidence="2">The sequence shown here is derived from an EMBL/GenBank/DDBJ whole genome shotgun (WGS) entry which is preliminary data.</text>
</comment>
<gene>
    <name evidence="2" type="primary">NCL1_27957</name>
    <name evidence="2" type="ORF">TNCV_1357561</name>
</gene>
<name>A0A8X6SBK1_TRICX</name>
<sequence length="109" mass="12160">MFINALCLLGKGGGTLNSRRATSSLVRWVEGVRRWEAPDHPQDVLPQNWSGNDPNRTGTCLVFKAMANDRRQLTYCRDEFRGPRSGPCRSDDISKNNKTKSGPTAPAKR</sequence>
<evidence type="ECO:0000256" key="1">
    <source>
        <dbReference type="SAM" id="MobiDB-lite"/>
    </source>
</evidence>
<evidence type="ECO:0000313" key="2">
    <source>
        <dbReference type="EMBL" id="GFY08350.1"/>
    </source>
</evidence>
<dbReference type="AlphaFoldDB" id="A0A8X6SBK1"/>
<accession>A0A8X6SBK1</accession>